<sequence length="83" mass="9237">MNRILLRALVGLAVSIELSSDEEIDPRTATTLLDDLAADLDDLSESERDELLDFIEELADATRDPERREVLLDLPDALALTDD</sequence>
<organism evidence="1 2">
    <name type="scientific">Pseudosporangium ferrugineum</name>
    <dbReference type="NCBI Taxonomy" id="439699"/>
    <lineage>
        <taxon>Bacteria</taxon>
        <taxon>Bacillati</taxon>
        <taxon>Actinomycetota</taxon>
        <taxon>Actinomycetes</taxon>
        <taxon>Micromonosporales</taxon>
        <taxon>Micromonosporaceae</taxon>
        <taxon>Pseudosporangium</taxon>
    </lineage>
</organism>
<keyword evidence="2" id="KW-1185">Reference proteome</keyword>
<accession>A0A2T0S6E5</accession>
<gene>
    <name evidence="1" type="ORF">CLV70_107313</name>
</gene>
<dbReference type="EMBL" id="PVZG01000007">
    <property type="protein sequence ID" value="PRY29004.1"/>
    <property type="molecule type" value="Genomic_DNA"/>
</dbReference>
<dbReference type="AlphaFoldDB" id="A0A2T0S6E5"/>
<protein>
    <submittedName>
        <fullName evidence="1">Uncharacterized protein</fullName>
    </submittedName>
</protein>
<evidence type="ECO:0000313" key="2">
    <source>
        <dbReference type="Proteomes" id="UP000239209"/>
    </source>
</evidence>
<dbReference type="Proteomes" id="UP000239209">
    <property type="component" value="Unassembled WGS sequence"/>
</dbReference>
<evidence type="ECO:0000313" key="1">
    <source>
        <dbReference type="EMBL" id="PRY29004.1"/>
    </source>
</evidence>
<reference evidence="1 2" key="1">
    <citation type="submission" date="2018-03" db="EMBL/GenBank/DDBJ databases">
        <title>Genomic Encyclopedia of Archaeal and Bacterial Type Strains, Phase II (KMG-II): from individual species to whole genera.</title>
        <authorList>
            <person name="Goeker M."/>
        </authorList>
    </citation>
    <scope>NUCLEOTIDE SEQUENCE [LARGE SCALE GENOMIC DNA]</scope>
    <source>
        <strain evidence="1 2">DSM 45348</strain>
    </source>
</reference>
<comment type="caution">
    <text evidence="1">The sequence shown here is derived from an EMBL/GenBank/DDBJ whole genome shotgun (WGS) entry which is preliminary data.</text>
</comment>
<name>A0A2T0S6E5_9ACTN</name>
<dbReference type="RefSeq" id="WP_106127585.1">
    <property type="nucleotide sequence ID" value="NZ_PVZG01000007.1"/>
</dbReference>
<proteinExistence type="predicted"/>